<protein>
    <submittedName>
        <fullName evidence="8">SigE family RNA polymerase sigma factor</fullName>
    </submittedName>
</protein>
<evidence type="ECO:0000256" key="2">
    <source>
        <dbReference type="ARBA" id="ARBA00023015"/>
    </source>
</evidence>
<proteinExistence type="inferred from homology"/>
<keyword evidence="5" id="KW-0804">Transcription</keyword>
<evidence type="ECO:0000256" key="1">
    <source>
        <dbReference type="ARBA" id="ARBA00010641"/>
    </source>
</evidence>
<evidence type="ECO:0000313" key="8">
    <source>
        <dbReference type="EMBL" id="RYB92538.1"/>
    </source>
</evidence>
<feature type="domain" description="RNA polymerase sigma factor 70 region 4 type 2" evidence="7">
    <location>
        <begin position="102"/>
        <end position="150"/>
    </location>
</feature>
<name>A0A4Q2RUL9_9ACTN</name>
<sequence>MGDRDAEFTAYVVQRRPQLYRLAFLLCSDAHRAEDIVQVALAKLYGAWDRASRMDGIDAYTRRIVVNSHLDDTRRPWRRERTKEVEQLDGPAAVPLGIEETDALWSALRGLPEGQRRVVVLRHYWGLSVEETARDLGISTGTVKSQSSLAIHHLRRVLDPAPSAGERR</sequence>
<dbReference type="CDD" id="cd06171">
    <property type="entry name" value="Sigma70_r4"/>
    <property type="match status" value="1"/>
</dbReference>
<dbReference type="GO" id="GO:0006352">
    <property type="term" value="P:DNA-templated transcription initiation"/>
    <property type="evidence" value="ECO:0007669"/>
    <property type="project" value="InterPro"/>
</dbReference>
<evidence type="ECO:0000256" key="5">
    <source>
        <dbReference type="ARBA" id="ARBA00023163"/>
    </source>
</evidence>
<keyword evidence="2" id="KW-0805">Transcription regulation</keyword>
<dbReference type="InterPro" id="IPR014284">
    <property type="entry name" value="RNA_pol_sigma-70_dom"/>
</dbReference>
<dbReference type="PANTHER" id="PTHR43133">
    <property type="entry name" value="RNA POLYMERASE ECF-TYPE SIGMA FACTO"/>
    <property type="match status" value="1"/>
</dbReference>
<dbReference type="Gene3D" id="1.10.1740.10">
    <property type="match status" value="1"/>
</dbReference>
<reference evidence="8 9" key="1">
    <citation type="submission" date="2019-01" db="EMBL/GenBank/DDBJ databases">
        <title>Novel species of Nocardioides.</title>
        <authorList>
            <person name="Liu Q."/>
            <person name="Xin Y.-H."/>
        </authorList>
    </citation>
    <scope>NUCLEOTIDE SEQUENCE [LARGE SCALE GENOMIC DNA]</scope>
    <source>
        <strain evidence="8 9">HLT3-15</strain>
    </source>
</reference>
<dbReference type="EMBL" id="SDWS01000002">
    <property type="protein sequence ID" value="RYB92538.1"/>
    <property type="molecule type" value="Genomic_DNA"/>
</dbReference>
<dbReference type="SUPFAM" id="SSF88946">
    <property type="entry name" value="Sigma2 domain of RNA polymerase sigma factors"/>
    <property type="match status" value="1"/>
</dbReference>
<evidence type="ECO:0000256" key="4">
    <source>
        <dbReference type="ARBA" id="ARBA00023125"/>
    </source>
</evidence>
<comment type="similarity">
    <text evidence="1">Belongs to the sigma-70 factor family. ECF subfamily.</text>
</comment>
<dbReference type="InterPro" id="IPR013325">
    <property type="entry name" value="RNA_pol_sigma_r2"/>
</dbReference>
<feature type="domain" description="RNA polymerase sigma-70 region 2" evidence="6">
    <location>
        <begin position="14"/>
        <end position="78"/>
    </location>
</feature>
<comment type="caution">
    <text evidence="8">The sequence shown here is derived from an EMBL/GenBank/DDBJ whole genome shotgun (WGS) entry which is preliminary data.</text>
</comment>
<evidence type="ECO:0000256" key="3">
    <source>
        <dbReference type="ARBA" id="ARBA00023082"/>
    </source>
</evidence>
<dbReference type="SUPFAM" id="SSF88659">
    <property type="entry name" value="Sigma3 and sigma4 domains of RNA polymerase sigma factors"/>
    <property type="match status" value="1"/>
</dbReference>
<dbReference type="InterPro" id="IPR013249">
    <property type="entry name" value="RNA_pol_sigma70_r4_t2"/>
</dbReference>
<accession>A0A4Q2RUL9</accession>
<dbReference type="GO" id="GO:0016987">
    <property type="term" value="F:sigma factor activity"/>
    <property type="evidence" value="ECO:0007669"/>
    <property type="project" value="UniProtKB-KW"/>
</dbReference>
<dbReference type="Gene3D" id="1.10.10.10">
    <property type="entry name" value="Winged helix-like DNA-binding domain superfamily/Winged helix DNA-binding domain"/>
    <property type="match status" value="1"/>
</dbReference>
<dbReference type="InterPro" id="IPR039425">
    <property type="entry name" value="RNA_pol_sigma-70-like"/>
</dbReference>
<dbReference type="GO" id="GO:0003677">
    <property type="term" value="F:DNA binding"/>
    <property type="evidence" value="ECO:0007669"/>
    <property type="project" value="UniProtKB-KW"/>
</dbReference>
<dbReference type="NCBIfam" id="TIGR02983">
    <property type="entry name" value="SigE-fam_strep"/>
    <property type="match status" value="1"/>
</dbReference>
<organism evidence="8 9">
    <name type="scientific">Nocardioides glacieisoli</name>
    <dbReference type="NCBI Taxonomy" id="1168730"/>
    <lineage>
        <taxon>Bacteria</taxon>
        <taxon>Bacillati</taxon>
        <taxon>Actinomycetota</taxon>
        <taxon>Actinomycetes</taxon>
        <taxon>Propionibacteriales</taxon>
        <taxon>Nocardioidaceae</taxon>
        <taxon>Nocardioides</taxon>
    </lineage>
</organism>
<dbReference type="AlphaFoldDB" id="A0A4Q2RUL9"/>
<dbReference type="RefSeq" id="WP_129474143.1">
    <property type="nucleotide sequence ID" value="NZ_SDWS01000002.1"/>
</dbReference>
<dbReference type="Proteomes" id="UP000291838">
    <property type="component" value="Unassembled WGS sequence"/>
</dbReference>
<evidence type="ECO:0000259" key="6">
    <source>
        <dbReference type="Pfam" id="PF04542"/>
    </source>
</evidence>
<gene>
    <name evidence="8" type="ORF">EUA06_06215</name>
</gene>
<dbReference type="InterPro" id="IPR007627">
    <property type="entry name" value="RNA_pol_sigma70_r2"/>
</dbReference>
<keyword evidence="4" id="KW-0238">DNA-binding</keyword>
<dbReference type="InterPro" id="IPR013324">
    <property type="entry name" value="RNA_pol_sigma_r3/r4-like"/>
</dbReference>
<keyword evidence="9" id="KW-1185">Reference proteome</keyword>
<evidence type="ECO:0000259" key="7">
    <source>
        <dbReference type="Pfam" id="PF08281"/>
    </source>
</evidence>
<keyword evidence="3" id="KW-0731">Sigma factor</keyword>
<dbReference type="PANTHER" id="PTHR43133:SF50">
    <property type="entry name" value="ECF RNA POLYMERASE SIGMA FACTOR SIGM"/>
    <property type="match status" value="1"/>
</dbReference>
<dbReference type="Pfam" id="PF08281">
    <property type="entry name" value="Sigma70_r4_2"/>
    <property type="match status" value="1"/>
</dbReference>
<dbReference type="OrthoDB" id="3292386at2"/>
<dbReference type="InterPro" id="IPR036388">
    <property type="entry name" value="WH-like_DNA-bd_sf"/>
</dbReference>
<evidence type="ECO:0000313" key="9">
    <source>
        <dbReference type="Proteomes" id="UP000291838"/>
    </source>
</evidence>
<dbReference type="Pfam" id="PF04542">
    <property type="entry name" value="Sigma70_r2"/>
    <property type="match status" value="1"/>
</dbReference>
<dbReference type="NCBIfam" id="TIGR02937">
    <property type="entry name" value="sigma70-ECF"/>
    <property type="match status" value="1"/>
</dbReference>
<dbReference type="InterPro" id="IPR014325">
    <property type="entry name" value="RNA_pol_sigma-E_actinobac"/>
</dbReference>